<comment type="similarity">
    <text evidence="3">Belongs to the CPSF1 family.</text>
</comment>
<gene>
    <name evidence="6" type="ORF">TTEB3V08_LOCUS11352</name>
</gene>
<name>A0A7R9IS63_9NEOP</name>
<feature type="domain" description="RSE1/DDB1/CPSF1 C-terminal" evidence="5">
    <location>
        <begin position="1"/>
        <end position="72"/>
    </location>
</feature>
<evidence type="ECO:0000256" key="1">
    <source>
        <dbReference type="ARBA" id="ARBA00004123"/>
    </source>
</evidence>
<evidence type="ECO:0000313" key="6">
    <source>
        <dbReference type="EMBL" id="CAD7463467.1"/>
    </source>
</evidence>
<dbReference type="Pfam" id="PF03178">
    <property type="entry name" value="CPSF_A"/>
    <property type="match status" value="1"/>
</dbReference>
<dbReference type="EMBL" id="OE008097">
    <property type="protein sequence ID" value="CAD7463467.1"/>
    <property type="molecule type" value="Genomic_DNA"/>
</dbReference>
<proteinExistence type="inferred from homology"/>
<sequence length="107" mass="11970">MFATLDGGLGYMLPVPEKTYRRLLMLQNVLVNHIAHTAGLNPKSFRTYKSSRKLLSNPARGVIDGELVSLFLGLPYLEKVEVAKKIGTKVDEIIDDLADIERLTSHF</sequence>
<reference evidence="6" key="1">
    <citation type="submission" date="2020-11" db="EMBL/GenBank/DDBJ databases">
        <authorList>
            <person name="Tran Van P."/>
        </authorList>
    </citation>
    <scope>NUCLEOTIDE SEQUENCE</scope>
</reference>
<dbReference type="Gene3D" id="1.10.150.910">
    <property type="match status" value="1"/>
</dbReference>
<organism evidence="6">
    <name type="scientific">Timema tahoe</name>
    <dbReference type="NCBI Taxonomy" id="61484"/>
    <lineage>
        <taxon>Eukaryota</taxon>
        <taxon>Metazoa</taxon>
        <taxon>Ecdysozoa</taxon>
        <taxon>Arthropoda</taxon>
        <taxon>Hexapoda</taxon>
        <taxon>Insecta</taxon>
        <taxon>Pterygota</taxon>
        <taxon>Neoptera</taxon>
        <taxon>Polyneoptera</taxon>
        <taxon>Phasmatodea</taxon>
        <taxon>Timematodea</taxon>
        <taxon>Timematoidea</taxon>
        <taxon>Timematidae</taxon>
        <taxon>Timema</taxon>
    </lineage>
</organism>
<dbReference type="GO" id="GO:0005634">
    <property type="term" value="C:nucleus"/>
    <property type="evidence" value="ECO:0007669"/>
    <property type="project" value="UniProtKB-SubCell"/>
</dbReference>
<dbReference type="InterPro" id="IPR004871">
    <property type="entry name" value="RSE1/DDB1/CPSF1_C"/>
</dbReference>
<evidence type="ECO:0000259" key="5">
    <source>
        <dbReference type="Pfam" id="PF03178"/>
    </source>
</evidence>
<dbReference type="PANTHER" id="PTHR10644">
    <property type="entry name" value="DNA REPAIR/RNA PROCESSING CPSF FAMILY"/>
    <property type="match status" value="1"/>
</dbReference>
<protein>
    <recommendedName>
        <fullName evidence="4">Cleavage and polyadenylation specificity factor subunit 1</fullName>
    </recommendedName>
</protein>
<evidence type="ECO:0000256" key="4">
    <source>
        <dbReference type="ARBA" id="ARBA00068483"/>
    </source>
</evidence>
<evidence type="ECO:0000256" key="3">
    <source>
        <dbReference type="ARBA" id="ARBA00038446"/>
    </source>
</evidence>
<evidence type="ECO:0000256" key="2">
    <source>
        <dbReference type="ARBA" id="ARBA00023242"/>
    </source>
</evidence>
<dbReference type="GO" id="GO:0003676">
    <property type="term" value="F:nucleic acid binding"/>
    <property type="evidence" value="ECO:0007669"/>
    <property type="project" value="InterPro"/>
</dbReference>
<dbReference type="InterPro" id="IPR050358">
    <property type="entry name" value="RSE1/DDB1/CFT1"/>
</dbReference>
<comment type="subcellular location">
    <subcellularLocation>
        <location evidence="1">Nucleus</location>
    </subcellularLocation>
</comment>
<accession>A0A7R9IS63</accession>
<dbReference type="AlphaFoldDB" id="A0A7R9IS63"/>
<keyword evidence="2" id="KW-0539">Nucleus</keyword>
<dbReference type="FunFam" id="1.10.150.910:FF:000005">
    <property type="entry name" value="Cleavage and polyadenylation specific factor 1"/>
    <property type="match status" value="1"/>
</dbReference>
<dbReference type="GO" id="GO:0031123">
    <property type="term" value="P:RNA 3'-end processing"/>
    <property type="evidence" value="ECO:0007669"/>
    <property type="project" value="UniProtKB-ARBA"/>
</dbReference>